<organism evidence="1 2">
    <name type="scientific">Peronosclerospora sorghi</name>
    <dbReference type="NCBI Taxonomy" id="230839"/>
    <lineage>
        <taxon>Eukaryota</taxon>
        <taxon>Sar</taxon>
        <taxon>Stramenopiles</taxon>
        <taxon>Oomycota</taxon>
        <taxon>Peronosporomycetes</taxon>
        <taxon>Peronosporales</taxon>
        <taxon>Peronosporaceae</taxon>
        <taxon>Peronosclerospora</taxon>
    </lineage>
</organism>
<gene>
    <name evidence="1" type="ORF">PsorP6_008371</name>
</gene>
<name>A0ACC0W8D8_9STRA</name>
<proteinExistence type="predicted"/>
<sequence>MRGTLLRISGSVYSFIGTRFNDYRCSLAENDDIPPASLLLRNVRHLPVFSGRRGHFRLVETILADMLVTCFVTFNK</sequence>
<protein>
    <submittedName>
        <fullName evidence="1">Uncharacterized protein</fullName>
    </submittedName>
</protein>
<reference evidence="1 2" key="1">
    <citation type="journal article" date="2022" name="bioRxiv">
        <title>The genome of the oomycete Peronosclerospora sorghi, a cosmopolitan pathogen of maize and sorghum, is inflated with dispersed pseudogenes.</title>
        <authorList>
            <person name="Fletcher K."/>
            <person name="Martin F."/>
            <person name="Isakeit T."/>
            <person name="Cavanaugh K."/>
            <person name="Magill C."/>
            <person name="Michelmore R."/>
        </authorList>
    </citation>
    <scope>NUCLEOTIDE SEQUENCE [LARGE SCALE GENOMIC DNA]</scope>
    <source>
        <strain evidence="1">P6</strain>
    </source>
</reference>
<evidence type="ECO:0000313" key="2">
    <source>
        <dbReference type="Proteomes" id="UP001163321"/>
    </source>
</evidence>
<dbReference type="Proteomes" id="UP001163321">
    <property type="component" value="Chromosome 3"/>
</dbReference>
<accession>A0ACC0W8D8</accession>
<comment type="caution">
    <text evidence="1">The sequence shown here is derived from an EMBL/GenBank/DDBJ whole genome shotgun (WGS) entry which is preliminary data.</text>
</comment>
<evidence type="ECO:0000313" key="1">
    <source>
        <dbReference type="EMBL" id="KAI9914368.1"/>
    </source>
</evidence>
<keyword evidence="2" id="KW-1185">Reference proteome</keyword>
<dbReference type="EMBL" id="CM047582">
    <property type="protein sequence ID" value="KAI9914368.1"/>
    <property type="molecule type" value="Genomic_DNA"/>
</dbReference>